<feature type="compositionally biased region" description="Gly residues" evidence="1">
    <location>
        <begin position="155"/>
        <end position="166"/>
    </location>
</feature>
<reference evidence="2 3" key="1">
    <citation type="journal article" date="2010" name="Nature">
        <title>Genome sequencing and analysis of the model grass Brachypodium distachyon.</title>
        <authorList>
            <consortium name="International Brachypodium Initiative"/>
        </authorList>
    </citation>
    <scope>NUCLEOTIDE SEQUENCE [LARGE SCALE GENOMIC DNA]</scope>
    <source>
        <strain evidence="2 3">Bd21</strain>
    </source>
</reference>
<dbReference type="EMBL" id="CM000880">
    <property type="protein sequence ID" value="PNT76263.1"/>
    <property type="molecule type" value="Genomic_DNA"/>
</dbReference>
<feature type="compositionally biased region" description="Basic residues" evidence="1">
    <location>
        <begin position="87"/>
        <end position="112"/>
    </location>
</feature>
<protein>
    <recommendedName>
        <fullName evidence="5">FAD/NAD(P)-binding domain-containing protein</fullName>
    </recommendedName>
</protein>
<organism evidence="2">
    <name type="scientific">Brachypodium distachyon</name>
    <name type="common">Purple false brome</name>
    <name type="synonym">Trachynia distachya</name>
    <dbReference type="NCBI Taxonomy" id="15368"/>
    <lineage>
        <taxon>Eukaryota</taxon>
        <taxon>Viridiplantae</taxon>
        <taxon>Streptophyta</taxon>
        <taxon>Embryophyta</taxon>
        <taxon>Tracheophyta</taxon>
        <taxon>Spermatophyta</taxon>
        <taxon>Magnoliopsida</taxon>
        <taxon>Liliopsida</taxon>
        <taxon>Poales</taxon>
        <taxon>Poaceae</taxon>
        <taxon>BOP clade</taxon>
        <taxon>Pooideae</taxon>
        <taxon>Stipodae</taxon>
        <taxon>Brachypodieae</taxon>
        <taxon>Brachypodium</taxon>
    </lineage>
</organism>
<accession>A0A2K2DPQ1</accession>
<dbReference type="Proteomes" id="UP000008810">
    <property type="component" value="Chromosome 1"/>
</dbReference>
<feature type="region of interest" description="Disordered" evidence="1">
    <location>
        <begin position="67"/>
        <end position="166"/>
    </location>
</feature>
<evidence type="ECO:0008006" key="5">
    <source>
        <dbReference type="Google" id="ProtNLM"/>
    </source>
</evidence>
<evidence type="ECO:0000313" key="4">
    <source>
        <dbReference type="Proteomes" id="UP000008810"/>
    </source>
</evidence>
<gene>
    <name evidence="2" type="ORF">BRADI_1g46525v3</name>
</gene>
<reference evidence="3" key="3">
    <citation type="submission" date="2018-08" db="UniProtKB">
        <authorList>
            <consortium name="EnsemblPlants"/>
        </authorList>
    </citation>
    <scope>IDENTIFICATION</scope>
    <source>
        <strain evidence="3">cv. Bd21</strain>
    </source>
</reference>
<proteinExistence type="predicted"/>
<dbReference type="InParanoid" id="A0A2K2DPQ1"/>
<feature type="compositionally biased region" description="Low complexity" evidence="1">
    <location>
        <begin position="123"/>
        <end position="141"/>
    </location>
</feature>
<name>A0A2K2DPQ1_BRADI</name>
<evidence type="ECO:0000313" key="2">
    <source>
        <dbReference type="EMBL" id="PNT76263.1"/>
    </source>
</evidence>
<keyword evidence="4" id="KW-1185">Reference proteome</keyword>
<sequence length="166" mass="17639">MLKFEQEGGRQTHKTEATLHLEPADVVIVAVGTSPLGHEGTTARTWSGRSRHMFQHTVAPWSCTTRNTCVSPPPTQRGGGRRGERRGPRRCGARCRRKGRAGPWCRHSRGGRGPRTGILGTPGATSGGATSTRASGTCARTARTRGRRGAQIPGLHGGARTGGTRK</sequence>
<evidence type="ECO:0000256" key="1">
    <source>
        <dbReference type="SAM" id="MobiDB-lite"/>
    </source>
</evidence>
<evidence type="ECO:0000313" key="3">
    <source>
        <dbReference type="EnsemblPlants" id="PNT76263"/>
    </source>
</evidence>
<dbReference type="EnsemblPlants" id="PNT76263">
    <property type="protein sequence ID" value="PNT76263"/>
    <property type="gene ID" value="BRADI_1g46525v3"/>
</dbReference>
<dbReference type="Gramene" id="PNT76263">
    <property type="protein sequence ID" value="PNT76263"/>
    <property type="gene ID" value="BRADI_1g46525v3"/>
</dbReference>
<dbReference type="AlphaFoldDB" id="A0A2K2DPQ1"/>
<reference evidence="2" key="2">
    <citation type="submission" date="2017-06" db="EMBL/GenBank/DDBJ databases">
        <title>WGS assembly of Brachypodium distachyon.</title>
        <authorList>
            <consortium name="The International Brachypodium Initiative"/>
            <person name="Lucas S."/>
            <person name="Harmon-Smith M."/>
            <person name="Lail K."/>
            <person name="Tice H."/>
            <person name="Grimwood J."/>
            <person name="Bruce D."/>
            <person name="Barry K."/>
            <person name="Shu S."/>
            <person name="Lindquist E."/>
            <person name="Wang M."/>
            <person name="Pitluck S."/>
            <person name="Vogel J.P."/>
            <person name="Garvin D.F."/>
            <person name="Mockler T.C."/>
            <person name="Schmutz J."/>
            <person name="Rokhsar D."/>
            <person name="Bevan M.W."/>
        </authorList>
    </citation>
    <scope>NUCLEOTIDE SEQUENCE</scope>
    <source>
        <strain evidence="2">Bd21</strain>
    </source>
</reference>